<proteinExistence type="predicted"/>
<feature type="chain" id="PRO_5014833504" description="Periplasmic protein" evidence="1">
    <location>
        <begin position="22"/>
        <end position="117"/>
    </location>
</feature>
<dbReference type="GeneID" id="97289154"/>
<organism evidence="2 3">
    <name type="scientific">Helicobacter winghamensis</name>
    <dbReference type="NCBI Taxonomy" id="157268"/>
    <lineage>
        <taxon>Bacteria</taxon>
        <taxon>Pseudomonadati</taxon>
        <taxon>Campylobacterota</taxon>
        <taxon>Epsilonproteobacteria</taxon>
        <taxon>Campylobacterales</taxon>
        <taxon>Helicobacteraceae</taxon>
        <taxon>Helicobacter</taxon>
    </lineage>
</organism>
<keyword evidence="1" id="KW-0732">Signal</keyword>
<evidence type="ECO:0000256" key="1">
    <source>
        <dbReference type="SAM" id="SignalP"/>
    </source>
</evidence>
<dbReference type="AlphaFoldDB" id="A0A2N3PIL3"/>
<reference evidence="2 3" key="1">
    <citation type="submission" date="2016-07" db="EMBL/GenBank/DDBJ databases">
        <title>Detection of Helicobacter winghamensis from caecal content of red fox (Vulpes vulpes).</title>
        <authorList>
            <person name="Zanoni R.G."/>
            <person name="Florio D."/>
            <person name="Caffara M."/>
            <person name="Renzi M."/>
            <person name="Parisi A."/>
            <person name="Pasquali F."/>
            <person name="Manfreda G."/>
        </authorList>
    </citation>
    <scope>NUCLEOTIDE SEQUENCE [LARGE SCALE GENOMIC DNA]</scope>
    <source>
        <strain evidence="2 3">295_13</strain>
    </source>
</reference>
<keyword evidence="3" id="KW-1185">Reference proteome</keyword>
<evidence type="ECO:0008006" key="4">
    <source>
        <dbReference type="Google" id="ProtNLM"/>
    </source>
</evidence>
<dbReference type="RefSeq" id="WP_040498440.1">
    <property type="nucleotide sequence ID" value="NZ_CABKOI010000021.1"/>
</dbReference>
<name>A0A2N3PIL3_9HELI</name>
<comment type="caution">
    <text evidence="2">The sequence shown here is derived from an EMBL/GenBank/DDBJ whole genome shotgun (WGS) entry which is preliminary data.</text>
</comment>
<gene>
    <name evidence="2" type="ORF">BCM31_03430</name>
</gene>
<evidence type="ECO:0000313" key="2">
    <source>
        <dbReference type="EMBL" id="PKT80634.1"/>
    </source>
</evidence>
<dbReference type="STRING" id="556267.HWAG_00521"/>
<evidence type="ECO:0000313" key="3">
    <source>
        <dbReference type="Proteomes" id="UP000233350"/>
    </source>
</evidence>
<accession>A0A2N3PIL3</accession>
<dbReference type="EMBL" id="MBPK01000042">
    <property type="protein sequence ID" value="PKT80634.1"/>
    <property type="molecule type" value="Genomic_DNA"/>
</dbReference>
<feature type="signal peptide" evidence="1">
    <location>
        <begin position="1"/>
        <end position="21"/>
    </location>
</feature>
<protein>
    <recommendedName>
        <fullName evidence="4">Periplasmic protein</fullName>
    </recommendedName>
</protein>
<dbReference type="OrthoDB" id="5324894at2"/>
<sequence length="117" mass="13185">MLLKIFATIFGLALCGVSLNAQPWVMFNDMDDTYLYDQASGQVYIRVKKGGKNYEDTFVKMGVLDSINGKKNINEKKFATESKNVESKIDTQEEQKKLLKQAQELQRSIQGTLLGGE</sequence>
<dbReference type="Proteomes" id="UP000233350">
    <property type="component" value="Unassembled WGS sequence"/>
</dbReference>